<keyword evidence="9" id="KW-0472">Membrane</keyword>
<evidence type="ECO:0000256" key="9">
    <source>
        <dbReference type="ARBA" id="ARBA00023136"/>
    </source>
</evidence>
<dbReference type="InterPro" id="IPR015919">
    <property type="entry name" value="Cadherin-like_sf"/>
</dbReference>
<keyword evidence="4 13" id="KW-0732">Signal</keyword>
<evidence type="ECO:0000256" key="4">
    <source>
        <dbReference type="ARBA" id="ARBA00022729"/>
    </source>
</evidence>
<dbReference type="OrthoDB" id="6252479at2759"/>
<dbReference type="Pfam" id="PF08266">
    <property type="entry name" value="Cadherin_2"/>
    <property type="match status" value="1"/>
</dbReference>
<evidence type="ECO:0000256" key="13">
    <source>
        <dbReference type="SAM" id="SignalP"/>
    </source>
</evidence>
<dbReference type="GO" id="GO:0007156">
    <property type="term" value="P:homophilic cell adhesion via plasma membrane adhesion molecules"/>
    <property type="evidence" value="ECO:0007669"/>
    <property type="project" value="InterPro"/>
</dbReference>
<keyword evidence="8" id="KW-1133">Transmembrane helix</keyword>
<dbReference type="FunFam" id="2.60.40.60:FF:000129">
    <property type="entry name" value="protocadherin alpha-C2 isoform X1"/>
    <property type="match status" value="1"/>
</dbReference>
<evidence type="ECO:0000256" key="7">
    <source>
        <dbReference type="ARBA" id="ARBA00022889"/>
    </source>
</evidence>
<keyword evidence="16" id="KW-1185">Reference proteome</keyword>
<dbReference type="PANTHER" id="PTHR24028:SF234">
    <property type="entry name" value="PROTOCADHERIN GAMMA-A3"/>
    <property type="match status" value="1"/>
</dbReference>
<dbReference type="InterPro" id="IPR050174">
    <property type="entry name" value="Protocadherin/Cadherin-CA"/>
</dbReference>
<feature type="domain" description="Cadherin" evidence="14">
    <location>
        <begin position="125"/>
        <end position="233"/>
    </location>
</feature>
<dbReference type="SMART" id="SM00112">
    <property type="entry name" value="CA"/>
    <property type="match status" value="5"/>
</dbReference>
<feature type="non-terminal residue" evidence="15">
    <location>
        <position position="563"/>
    </location>
</feature>
<feature type="domain" description="Cadherin" evidence="14">
    <location>
        <begin position="444"/>
        <end position="563"/>
    </location>
</feature>
<dbReference type="PANTHER" id="PTHR24028">
    <property type="entry name" value="CADHERIN-87A"/>
    <property type="match status" value="1"/>
</dbReference>
<feature type="non-terminal residue" evidence="15">
    <location>
        <position position="1"/>
    </location>
</feature>
<gene>
    <name evidence="15" type="primary">Pcdhga7_0</name>
    <name evidence="15" type="ORF">CHOACU_R05627</name>
</gene>
<dbReference type="FunFam" id="2.60.40.60:FF:000006">
    <property type="entry name" value="Protocadherin alpha 2"/>
    <property type="match status" value="1"/>
</dbReference>
<dbReference type="Proteomes" id="UP000568556">
    <property type="component" value="Unassembled WGS sequence"/>
</dbReference>
<comment type="subcellular location">
    <subcellularLocation>
        <location evidence="2">Membrane</location>
        <topology evidence="2">Single-pass membrane protein</topology>
    </subcellularLocation>
</comment>
<feature type="domain" description="Cadherin" evidence="14">
    <location>
        <begin position="65"/>
        <end position="124"/>
    </location>
</feature>
<organism evidence="15 16">
    <name type="scientific">Chordeiles acutipennis</name>
    <name type="common">Lesser nighthawk</name>
    <name type="synonym">Caprimulgus acutipennis</name>
    <dbReference type="NCBI Taxonomy" id="118183"/>
    <lineage>
        <taxon>Eukaryota</taxon>
        <taxon>Metazoa</taxon>
        <taxon>Chordata</taxon>
        <taxon>Craniata</taxon>
        <taxon>Vertebrata</taxon>
        <taxon>Euteleostomi</taxon>
        <taxon>Archelosauria</taxon>
        <taxon>Archosauria</taxon>
        <taxon>Dinosauria</taxon>
        <taxon>Saurischia</taxon>
        <taxon>Theropoda</taxon>
        <taxon>Coelurosauria</taxon>
        <taxon>Aves</taxon>
        <taxon>Neognathae</taxon>
        <taxon>Neoaves</taxon>
        <taxon>Strisores</taxon>
        <taxon>Caprimulgiformes</taxon>
        <taxon>Caprimulgidae</taxon>
        <taxon>Chordeilinae</taxon>
        <taxon>Chordeiles</taxon>
    </lineage>
</organism>
<dbReference type="FunFam" id="2.60.40.60:FF:000018">
    <property type="entry name" value="Protocadherin gamma c3"/>
    <property type="match status" value="1"/>
</dbReference>
<dbReference type="EMBL" id="VXAQ01003682">
    <property type="protein sequence ID" value="NXL68546.1"/>
    <property type="molecule type" value="Genomic_DNA"/>
</dbReference>
<dbReference type="FunFam" id="2.60.40.60:FF:000002">
    <property type="entry name" value="Protocadherin alpha 2"/>
    <property type="match status" value="2"/>
</dbReference>
<keyword evidence="10" id="KW-0325">Glycoprotein</keyword>
<evidence type="ECO:0000256" key="8">
    <source>
        <dbReference type="ARBA" id="ARBA00022989"/>
    </source>
</evidence>
<dbReference type="GO" id="GO:0005509">
    <property type="term" value="F:calcium ion binding"/>
    <property type="evidence" value="ECO:0007669"/>
    <property type="project" value="UniProtKB-UniRule"/>
</dbReference>
<dbReference type="InterPro" id="IPR020894">
    <property type="entry name" value="Cadherin_CS"/>
</dbReference>
<evidence type="ECO:0000259" key="14">
    <source>
        <dbReference type="PROSITE" id="PS50268"/>
    </source>
</evidence>
<dbReference type="PROSITE" id="PS00232">
    <property type="entry name" value="CADHERIN_1"/>
    <property type="match status" value="3"/>
</dbReference>
<evidence type="ECO:0000256" key="11">
    <source>
        <dbReference type="PROSITE-ProRule" id="PRU00043"/>
    </source>
</evidence>
<keyword evidence="5" id="KW-0677">Repeat</keyword>
<comment type="caution">
    <text evidence="15">The sequence shown here is derived from an EMBL/GenBank/DDBJ whole genome shotgun (WGS) entry which is preliminary data.</text>
</comment>
<dbReference type="SUPFAM" id="SSF49313">
    <property type="entry name" value="Cadherin-like"/>
    <property type="match status" value="5"/>
</dbReference>
<dbReference type="InterPro" id="IPR002126">
    <property type="entry name" value="Cadherin-like_dom"/>
</dbReference>
<feature type="signal peptide" evidence="13">
    <location>
        <begin position="1"/>
        <end position="20"/>
    </location>
</feature>
<name>A0A7L0UNA7_CHOAC</name>
<dbReference type="GO" id="GO:0005886">
    <property type="term" value="C:plasma membrane"/>
    <property type="evidence" value="ECO:0007669"/>
    <property type="project" value="InterPro"/>
</dbReference>
<dbReference type="CDD" id="cd11304">
    <property type="entry name" value="Cadherin_repeat"/>
    <property type="match status" value="5"/>
</dbReference>
<proteinExistence type="predicted"/>
<feature type="domain" description="Cadherin" evidence="14">
    <location>
        <begin position="346"/>
        <end position="443"/>
    </location>
</feature>
<feature type="region of interest" description="Disordered" evidence="12">
    <location>
        <begin position="135"/>
        <end position="161"/>
    </location>
</feature>
<sequence length="563" mass="61666">RRERALLWCVLGAAWEAAWGQLRYAVPEELPKGSFVGDVAKDLGLQLPALHDRGVRVVSEGRAQYFALHGKTGHLVTAERIDREQLCESVHQCVLRCEVIVEGEMKVYEIEVEITDINDNAPSFRETEMELRVSETTAPGSRFPLAEAHDPDSGGNSLQRYELSGDDHFSLAVQAGPGGAERPELVLAKALDREEAAFHELVLRAMDGGEPARTGTARLRVAVLDANDNAPVFSRAEYTVRVREDVPVGSVLFTVTATDADEGLNGDVKYSLKKITVKASQFFQLDSATGAISLVRSLDFEEGDSYELEVQARDGGELFDTAKVLITVIDVNDNAPEISVRSALSEISEDAPSGTVVALLHVQDRDSGANGEVRCWLDKGFPFRLQSSRGSYYRVETSRELDREEVSEYSVTVRAADGGSPSLRSSAVLSLRVLDVNDNAPVFAEARYSARLAENNAAGALVLRVRASDADWGQNARVRYRLVEGRVRGAPLSSYVFHKISDSASDFFHLDSDTGEISVKDELDFEEISSYELEVQAHDAGELFDTAKVLITVVDINDNAPEI</sequence>
<dbReference type="PROSITE" id="PS50268">
    <property type="entry name" value="CADHERIN_2"/>
    <property type="match status" value="5"/>
</dbReference>
<comment type="function">
    <text evidence="1">Potential calcium-dependent cell-adhesion protein. May be involved in the establishment and maintenance of specific neuronal connections in the brain.</text>
</comment>
<keyword evidence="7" id="KW-0130">Cell adhesion</keyword>
<evidence type="ECO:0000256" key="1">
    <source>
        <dbReference type="ARBA" id="ARBA00003436"/>
    </source>
</evidence>
<dbReference type="AlphaFoldDB" id="A0A7L0UNA7"/>
<reference evidence="15 16" key="1">
    <citation type="submission" date="2019-09" db="EMBL/GenBank/DDBJ databases">
        <title>Bird 10,000 Genomes (B10K) Project - Family phase.</title>
        <authorList>
            <person name="Zhang G."/>
        </authorList>
    </citation>
    <scope>NUCLEOTIDE SEQUENCE [LARGE SCALE GENOMIC DNA]</scope>
    <source>
        <strain evidence="15">B10K-DU-008-62</strain>
        <tissue evidence="15">Mixed tissue sample</tissue>
    </source>
</reference>
<evidence type="ECO:0000256" key="10">
    <source>
        <dbReference type="ARBA" id="ARBA00023180"/>
    </source>
</evidence>
<evidence type="ECO:0000256" key="3">
    <source>
        <dbReference type="ARBA" id="ARBA00022692"/>
    </source>
</evidence>
<feature type="chain" id="PRO_5029671042" evidence="13">
    <location>
        <begin position="21"/>
        <end position="563"/>
    </location>
</feature>
<feature type="domain" description="Cadherin" evidence="14">
    <location>
        <begin position="234"/>
        <end position="338"/>
    </location>
</feature>
<keyword evidence="6 11" id="KW-0106">Calcium</keyword>
<evidence type="ECO:0000256" key="2">
    <source>
        <dbReference type="ARBA" id="ARBA00004167"/>
    </source>
</evidence>
<dbReference type="Gene3D" id="2.60.40.60">
    <property type="entry name" value="Cadherins"/>
    <property type="match status" value="5"/>
</dbReference>
<dbReference type="InterPro" id="IPR013164">
    <property type="entry name" value="Cadherin_N"/>
</dbReference>
<protein>
    <submittedName>
        <fullName evidence="15">PCDG7 protein</fullName>
    </submittedName>
</protein>
<evidence type="ECO:0000256" key="5">
    <source>
        <dbReference type="ARBA" id="ARBA00022737"/>
    </source>
</evidence>
<evidence type="ECO:0000313" key="15">
    <source>
        <dbReference type="EMBL" id="NXL68546.1"/>
    </source>
</evidence>
<dbReference type="PRINTS" id="PR00205">
    <property type="entry name" value="CADHERIN"/>
</dbReference>
<dbReference type="Pfam" id="PF00028">
    <property type="entry name" value="Cadherin"/>
    <property type="match status" value="4"/>
</dbReference>
<evidence type="ECO:0000256" key="6">
    <source>
        <dbReference type="ARBA" id="ARBA00022837"/>
    </source>
</evidence>
<evidence type="ECO:0000313" key="16">
    <source>
        <dbReference type="Proteomes" id="UP000568556"/>
    </source>
</evidence>
<evidence type="ECO:0000256" key="12">
    <source>
        <dbReference type="SAM" id="MobiDB-lite"/>
    </source>
</evidence>
<keyword evidence="3" id="KW-0812">Transmembrane</keyword>
<accession>A0A7L0UNA7</accession>